<feature type="compositionally biased region" description="Basic and acidic residues" evidence="1">
    <location>
        <begin position="1"/>
        <end position="10"/>
    </location>
</feature>
<sequence>MGEHRHKADTAAEELTEEAEEAQTATEDERGNQAAGGKGGDPMTPSADANEDAVERSR</sequence>
<dbReference type="RefSeq" id="WP_158080284.1">
    <property type="nucleotide sequence ID" value="NZ_BAAASD010000012.1"/>
</dbReference>
<reference evidence="2 3" key="1">
    <citation type="journal article" date="2019" name="Int. J. Syst. Evol. Microbiol.">
        <title>The Global Catalogue of Microorganisms (GCM) 10K type strain sequencing project: providing services to taxonomists for standard genome sequencing and annotation.</title>
        <authorList>
            <consortium name="The Broad Institute Genomics Platform"/>
            <consortium name="The Broad Institute Genome Sequencing Center for Infectious Disease"/>
            <person name="Wu L."/>
            <person name="Ma J."/>
        </authorList>
    </citation>
    <scope>NUCLEOTIDE SEQUENCE [LARGE SCALE GENOMIC DNA]</scope>
    <source>
        <strain evidence="2 3">JCM 4316</strain>
    </source>
</reference>
<dbReference type="EMBL" id="BAAASD010000012">
    <property type="protein sequence ID" value="GAA2345472.1"/>
    <property type="molecule type" value="Genomic_DNA"/>
</dbReference>
<accession>A0ABN3G6Y6</accession>
<feature type="region of interest" description="Disordered" evidence="1">
    <location>
        <begin position="1"/>
        <end position="58"/>
    </location>
</feature>
<protein>
    <recommendedName>
        <fullName evidence="4">Gliding motility protein</fullName>
    </recommendedName>
</protein>
<evidence type="ECO:0000313" key="3">
    <source>
        <dbReference type="Proteomes" id="UP001500253"/>
    </source>
</evidence>
<dbReference type="Proteomes" id="UP001500253">
    <property type="component" value="Unassembled WGS sequence"/>
</dbReference>
<keyword evidence="3" id="KW-1185">Reference proteome</keyword>
<name>A0ABN3G6Y6_9ACTN</name>
<evidence type="ECO:0008006" key="4">
    <source>
        <dbReference type="Google" id="ProtNLM"/>
    </source>
</evidence>
<comment type="caution">
    <text evidence="2">The sequence shown here is derived from an EMBL/GenBank/DDBJ whole genome shotgun (WGS) entry which is preliminary data.</text>
</comment>
<dbReference type="GeneID" id="96748836"/>
<evidence type="ECO:0000256" key="1">
    <source>
        <dbReference type="SAM" id="MobiDB-lite"/>
    </source>
</evidence>
<organism evidence="2 3">
    <name type="scientific">Streptomyces cuspidosporus</name>
    <dbReference type="NCBI Taxonomy" id="66882"/>
    <lineage>
        <taxon>Bacteria</taxon>
        <taxon>Bacillati</taxon>
        <taxon>Actinomycetota</taxon>
        <taxon>Actinomycetes</taxon>
        <taxon>Kitasatosporales</taxon>
        <taxon>Streptomycetaceae</taxon>
        <taxon>Streptomyces</taxon>
    </lineage>
</organism>
<proteinExistence type="predicted"/>
<feature type="compositionally biased region" description="Acidic residues" evidence="1">
    <location>
        <begin position="11"/>
        <end position="21"/>
    </location>
</feature>
<evidence type="ECO:0000313" key="2">
    <source>
        <dbReference type="EMBL" id="GAA2345472.1"/>
    </source>
</evidence>
<gene>
    <name evidence="2" type="ORF">GCM10010246_34250</name>
</gene>